<name>A0AA38XX24_9EURO</name>
<evidence type="ECO:0008006" key="3">
    <source>
        <dbReference type="Google" id="ProtNLM"/>
    </source>
</evidence>
<reference evidence="1" key="1">
    <citation type="submission" date="2022-10" db="EMBL/GenBank/DDBJ databases">
        <title>Culturing micro-colonial fungi from biological soil crusts in the Mojave desert and describing Neophaeococcomyces mojavensis, and introducing the new genera and species Taxawa tesnikishii.</title>
        <authorList>
            <person name="Kurbessoian T."/>
            <person name="Stajich J.E."/>
        </authorList>
    </citation>
    <scope>NUCLEOTIDE SEQUENCE</scope>
    <source>
        <strain evidence="1">TK_35</strain>
    </source>
</reference>
<evidence type="ECO:0000313" key="2">
    <source>
        <dbReference type="Proteomes" id="UP001172681"/>
    </source>
</evidence>
<sequence>MNPSPDERSTVVPTDSTVLENTTQQHIHDIEGDQIYVCSSPHPDVALEAHPFILASEDCEYQSELPELESDDEEMPGQSGPTFLTLPLEIRTEIYRYFSNPECEAVRKTRDSLLMLSRRVSIECSPMFFREMTFRMHSKVWRGANVKDFEEEFLEHLPAYKLHNIRKLIYYTDGALPFGTSHNSRHLRVLRRILLKYNGLFKSLEEIAIATAHRLDFEELPEGIDPLNDGDADKMWRHICLLEPSWKAAEGGLIQNNCLLQDWQIKREMATDGNYVYTEFVPPDELGIVERVFFKRPEVFFIRSTYSRPNNGQTSTS</sequence>
<dbReference type="Proteomes" id="UP001172681">
    <property type="component" value="Unassembled WGS sequence"/>
</dbReference>
<proteinExistence type="predicted"/>
<protein>
    <recommendedName>
        <fullName evidence="3">F-box domain-containing protein</fullName>
    </recommendedName>
</protein>
<dbReference type="AlphaFoldDB" id="A0AA38XX24"/>
<comment type="caution">
    <text evidence="1">The sequence shown here is derived from an EMBL/GenBank/DDBJ whole genome shotgun (WGS) entry which is preliminary data.</text>
</comment>
<organism evidence="1 2">
    <name type="scientific">Knufia peltigerae</name>
    <dbReference type="NCBI Taxonomy" id="1002370"/>
    <lineage>
        <taxon>Eukaryota</taxon>
        <taxon>Fungi</taxon>
        <taxon>Dikarya</taxon>
        <taxon>Ascomycota</taxon>
        <taxon>Pezizomycotina</taxon>
        <taxon>Eurotiomycetes</taxon>
        <taxon>Chaetothyriomycetidae</taxon>
        <taxon>Chaetothyriales</taxon>
        <taxon>Trichomeriaceae</taxon>
        <taxon>Knufia</taxon>
    </lineage>
</organism>
<gene>
    <name evidence="1" type="ORF">H2204_009898</name>
</gene>
<accession>A0AA38XX24</accession>
<keyword evidence="2" id="KW-1185">Reference proteome</keyword>
<dbReference type="EMBL" id="JAPDRN010000080">
    <property type="protein sequence ID" value="KAJ9626753.1"/>
    <property type="molecule type" value="Genomic_DNA"/>
</dbReference>
<evidence type="ECO:0000313" key="1">
    <source>
        <dbReference type="EMBL" id="KAJ9626753.1"/>
    </source>
</evidence>